<name>A0A9P7QZ34_9PEZI</name>
<protein>
    <submittedName>
        <fullName evidence="1">Uncharacterized protein</fullName>
    </submittedName>
</protein>
<comment type="caution">
    <text evidence="1">The sequence shown here is derived from an EMBL/GenBank/DDBJ whole genome shotgun (WGS) entry which is preliminary data.</text>
</comment>
<organism evidence="1 2">
    <name type="scientific">Colletotrichum scovillei</name>
    <dbReference type="NCBI Taxonomy" id="1209932"/>
    <lineage>
        <taxon>Eukaryota</taxon>
        <taxon>Fungi</taxon>
        <taxon>Dikarya</taxon>
        <taxon>Ascomycota</taxon>
        <taxon>Pezizomycotina</taxon>
        <taxon>Sordariomycetes</taxon>
        <taxon>Hypocreomycetidae</taxon>
        <taxon>Glomerellales</taxon>
        <taxon>Glomerellaceae</taxon>
        <taxon>Colletotrichum</taxon>
        <taxon>Colletotrichum acutatum species complex</taxon>
    </lineage>
</organism>
<evidence type="ECO:0000313" key="2">
    <source>
        <dbReference type="Proteomes" id="UP000699042"/>
    </source>
</evidence>
<proteinExistence type="predicted"/>
<sequence>CQPVGGPLCKSLTTPLGFLSRPLAQPFTRDRFRVQHPAPSDPDSRYSQVPYVGIEHELRTLERYIYRP</sequence>
<dbReference type="AlphaFoldDB" id="A0A9P7QZ34"/>
<evidence type="ECO:0000313" key="1">
    <source>
        <dbReference type="EMBL" id="KAG7046652.1"/>
    </source>
</evidence>
<accession>A0A9P7QZ34</accession>
<dbReference type="EMBL" id="JAESDN010000008">
    <property type="protein sequence ID" value="KAG7046652.1"/>
    <property type="molecule type" value="Genomic_DNA"/>
</dbReference>
<dbReference type="Proteomes" id="UP000699042">
    <property type="component" value="Unassembled WGS sequence"/>
</dbReference>
<gene>
    <name evidence="1" type="ORF">JMJ77_014877</name>
</gene>
<feature type="non-terminal residue" evidence="1">
    <location>
        <position position="1"/>
    </location>
</feature>
<keyword evidence="2" id="KW-1185">Reference proteome</keyword>
<reference evidence="1" key="1">
    <citation type="submission" date="2021-05" db="EMBL/GenBank/DDBJ databases">
        <title>Comparative genomics of three Colletotrichum scovillei strains and genetic complementation revealed genes involved fungal growth and virulence on chili pepper.</title>
        <authorList>
            <person name="Hsieh D.-K."/>
            <person name="Chuang S.-C."/>
            <person name="Chen C.-Y."/>
            <person name="Chao Y.-T."/>
            <person name="Lu M.-Y.J."/>
            <person name="Lee M.-H."/>
            <person name="Shih M.-C."/>
        </authorList>
    </citation>
    <scope>NUCLEOTIDE SEQUENCE</scope>
    <source>
        <strain evidence="1">Coll-153</strain>
    </source>
</reference>